<dbReference type="Pfam" id="PF03862">
    <property type="entry name" value="SpoVAC_SpoVAEB"/>
    <property type="match status" value="1"/>
</dbReference>
<proteinExistence type="predicted"/>
<comment type="caution">
    <text evidence="2">The sequence shown here is derived from an EMBL/GenBank/DDBJ whole genome shotgun (WGS) entry which is preliminary data.</text>
</comment>
<protein>
    <submittedName>
        <fullName evidence="2">SpoVA/SpoVAEb family sporulation membrane protein</fullName>
    </submittedName>
</protein>
<feature type="transmembrane region" description="Helical" evidence="1">
    <location>
        <begin position="119"/>
        <end position="144"/>
    </location>
</feature>
<name>A0A9D1W5K1_9FIRM</name>
<feature type="transmembrane region" description="Helical" evidence="1">
    <location>
        <begin position="59"/>
        <end position="77"/>
    </location>
</feature>
<gene>
    <name evidence="2" type="ORF">IAA28_09905</name>
</gene>
<keyword evidence="1" id="KW-1133">Transmembrane helix</keyword>
<evidence type="ECO:0000313" key="3">
    <source>
        <dbReference type="Proteomes" id="UP000886780"/>
    </source>
</evidence>
<dbReference type="EMBL" id="DXEU01000182">
    <property type="protein sequence ID" value="HIX53106.1"/>
    <property type="molecule type" value="Genomic_DNA"/>
</dbReference>
<sequence>MEVNKKLYESYIKEITPVHSRLANMGRAFLCGGLVCLLGQAVTDGLTAAGLDQEGAAAWNQLFLIGVAILLTGLGLFSRIAKFAGAGVLVPITGFANSMAAPMIENKVEGMVFGVGVKAFTICGPVILYGIFSTWALGILSYALGMWNISW</sequence>
<evidence type="ECO:0000256" key="1">
    <source>
        <dbReference type="SAM" id="Phobius"/>
    </source>
</evidence>
<reference evidence="2" key="2">
    <citation type="submission" date="2021-04" db="EMBL/GenBank/DDBJ databases">
        <authorList>
            <person name="Gilroy R."/>
        </authorList>
    </citation>
    <scope>NUCLEOTIDE SEQUENCE</scope>
    <source>
        <strain evidence="2">ChiGjej4B4-12881</strain>
    </source>
</reference>
<dbReference type="PANTHER" id="PTHR38450">
    <property type="entry name" value="STAGE V SPORULATION PROTEIN AC-RELATED"/>
    <property type="match status" value="1"/>
</dbReference>
<dbReference type="AlphaFoldDB" id="A0A9D1W5K1"/>
<organism evidence="2 3">
    <name type="scientific">Candidatus Lachnoclostridium stercoripullorum</name>
    <dbReference type="NCBI Taxonomy" id="2838635"/>
    <lineage>
        <taxon>Bacteria</taxon>
        <taxon>Bacillati</taxon>
        <taxon>Bacillota</taxon>
        <taxon>Clostridia</taxon>
        <taxon>Lachnospirales</taxon>
        <taxon>Lachnospiraceae</taxon>
    </lineage>
</organism>
<keyword evidence="1" id="KW-0472">Membrane</keyword>
<dbReference type="InterPro" id="IPR005562">
    <property type="entry name" value="SpoVA"/>
</dbReference>
<dbReference type="PANTHER" id="PTHR38450:SF1">
    <property type="entry name" value="STAGE V SPORULATION PROTEIN AC"/>
    <property type="match status" value="1"/>
</dbReference>
<feature type="transmembrane region" description="Helical" evidence="1">
    <location>
        <begin position="84"/>
        <end position="104"/>
    </location>
</feature>
<keyword evidence="1" id="KW-0812">Transmembrane</keyword>
<evidence type="ECO:0000313" key="2">
    <source>
        <dbReference type="EMBL" id="HIX53106.1"/>
    </source>
</evidence>
<accession>A0A9D1W5K1</accession>
<dbReference type="Proteomes" id="UP000886780">
    <property type="component" value="Unassembled WGS sequence"/>
</dbReference>
<reference evidence="2" key="1">
    <citation type="journal article" date="2021" name="PeerJ">
        <title>Extensive microbial diversity within the chicken gut microbiome revealed by metagenomics and culture.</title>
        <authorList>
            <person name="Gilroy R."/>
            <person name="Ravi A."/>
            <person name="Getino M."/>
            <person name="Pursley I."/>
            <person name="Horton D.L."/>
            <person name="Alikhan N.F."/>
            <person name="Baker D."/>
            <person name="Gharbi K."/>
            <person name="Hall N."/>
            <person name="Watson M."/>
            <person name="Adriaenssens E.M."/>
            <person name="Foster-Nyarko E."/>
            <person name="Jarju S."/>
            <person name="Secka A."/>
            <person name="Antonio M."/>
            <person name="Oren A."/>
            <person name="Chaudhuri R.R."/>
            <person name="La Ragione R."/>
            <person name="Hildebrand F."/>
            <person name="Pallen M.J."/>
        </authorList>
    </citation>
    <scope>NUCLEOTIDE SEQUENCE</scope>
    <source>
        <strain evidence="2">ChiGjej4B4-12881</strain>
    </source>
</reference>